<accession>A0A225W6I9</accession>
<comment type="caution">
    <text evidence="2">The sequence shown here is derived from an EMBL/GenBank/DDBJ whole genome shotgun (WGS) entry which is preliminary data.</text>
</comment>
<organism evidence="2 3">
    <name type="scientific">Phytophthora megakarya</name>
    <dbReference type="NCBI Taxonomy" id="4795"/>
    <lineage>
        <taxon>Eukaryota</taxon>
        <taxon>Sar</taxon>
        <taxon>Stramenopiles</taxon>
        <taxon>Oomycota</taxon>
        <taxon>Peronosporomycetes</taxon>
        <taxon>Peronosporales</taxon>
        <taxon>Peronosporaceae</taxon>
        <taxon>Phytophthora</taxon>
    </lineage>
</organism>
<dbReference type="OrthoDB" id="125572at2759"/>
<feature type="region of interest" description="Disordered" evidence="1">
    <location>
        <begin position="82"/>
        <end position="122"/>
    </location>
</feature>
<proteinExistence type="predicted"/>
<sequence length="182" mass="20663">MRNDLLNFKQRGNYQSYVAKFKEKPRQSPIDPEFAKEIFLQGLKSNNQRKQILRKKPTILEDVVEEGFREVGLDRLEESKPAAANWNEATEQNAKGKPAAKGNNRNADSANNNRPSGKGKCPHCEKGYHSPDNCWVKHPEKRLQSLCKAGNSDKTDYKATYYALVDKLIVDDNDDSASHLNE</sequence>
<name>A0A225W6I9_9STRA</name>
<evidence type="ECO:0000313" key="2">
    <source>
        <dbReference type="EMBL" id="OWZ12779.1"/>
    </source>
</evidence>
<feature type="compositionally biased region" description="Low complexity" evidence="1">
    <location>
        <begin position="103"/>
        <end position="114"/>
    </location>
</feature>
<keyword evidence="3" id="KW-1185">Reference proteome</keyword>
<dbReference type="Proteomes" id="UP000198211">
    <property type="component" value="Unassembled WGS sequence"/>
</dbReference>
<reference evidence="3" key="1">
    <citation type="submission" date="2017-03" db="EMBL/GenBank/DDBJ databases">
        <title>Phytopthora megakarya and P. palmivora, two closely related causual agents of cacao black pod achieved similar genome size and gene model numbers by different mechanisms.</title>
        <authorList>
            <person name="Ali S."/>
            <person name="Shao J."/>
            <person name="Larry D.J."/>
            <person name="Kronmiller B."/>
            <person name="Shen D."/>
            <person name="Strem M.D."/>
            <person name="Melnick R.L."/>
            <person name="Guiltinan M.J."/>
            <person name="Tyler B.M."/>
            <person name="Meinhardt L.W."/>
            <person name="Bailey B.A."/>
        </authorList>
    </citation>
    <scope>NUCLEOTIDE SEQUENCE [LARGE SCALE GENOMIC DNA]</scope>
    <source>
        <strain evidence="3">zdho120</strain>
    </source>
</reference>
<dbReference type="EMBL" id="NBNE01001755">
    <property type="protein sequence ID" value="OWZ12779.1"/>
    <property type="molecule type" value="Genomic_DNA"/>
</dbReference>
<dbReference type="AlphaFoldDB" id="A0A225W6I9"/>
<protein>
    <recommendedName>
        <fullName evidence="4">Retrotransposon gag domain-containing protein</fullName>
    </recommendedName>
</protein>
<evidence type="ECO:0000313" key="3">
    <source>
        <dbReference type="Proteomes" id="UP000198211"/>
    </source>
</evidence>
<gene>
    <name evidence="2" type="ORF">PHMEG_00014002</name>
</gene>
<evidence type="ECO:0008006" key="4">
    <source>
        <dbReference type="Google" id="ProtNLM"/>
    </source>
</evidence>
<evidence type="ECO:0000256" key="1">
    <source>
        <dbReference type="SAM" id="MobiDB-lite"/>
    </source>
</evidence>